<evidence type="ECO:0000313" key="2">
    <source>
        <dbReference type="EMBL" id="MBM7797338.1"/>
    </source>
</evidence>
<evidence type="ECO:0000259" key="1">
    <source>
        <dbReference type="SMART" id="SM00507"/>
    </source>
</evidence>
<feature type="domain" description="HNH nuclease" evidence="1">
    <location>
        <begin position="356"/>
        <end position="408"/>
    </location>
</feature>
<comment type="caution">
    <text evidence="2">The sequence shown here is derived from an EMBL/GenBank/DDBJ whole genome shotgun (WGS) entry which is preliminary data.</text>
</comment>
<dbReference type="Pfam" id="PF02720">
    <property type="entry name" value="DUF222"/>
    <property type="match status" value="1"/>
</dbReference>
<dbReference type="SMART" id="SM00507">
    <property type="entry name" value="HNHc"/>
    <property type="match status" value="1"/>
</dbReference>
<evidence type="ECO:0000313" key="3">
    <source>
        <dbReference type="Proteomes" id="UP000704762"/>
    </source>
</evidence>
<name>A0ABS2REB5_9ACTN</name>
<dbReference type="InterPro" id="IPR003615">
    <property type="entry name" value="HNH_nuc"/>
</dbReference>
<protein>
    <recommendedName>
        <fullName evidence="1">HNH nuclease domain-containing protein</fullName>
    </recommendedName>
</protein>
<dbReference type="CDD" id="cd00085">
    <property type="entry name" value="HNHc"/>
    <property type="match status" value="1"/>
</dbReference>
<keyword evidence="3" id="KW-1185">Reference proteome</keyword>
<dbReference type="InterPro" id="IPR003870">
    <property type="entry name" value="DUF222"/>
</dbReference>
<dbReference type="Proteomes" id="UP000704762">
    <property type="component" value="Unassembled WGS sequence"/>
</dbReference>
<dbReference type="EMBL" id="JAFBCF010000001">
    <property type="protein sequence ID" value="MBM7797338.1"/>
    <property type="molecule type" value="Genomic_DNA"/>
</dbReference>
<accession>A0ABS2REB5</accession>
<proteinExistence type="predicted"/>
<reference evidence="2 3" key="1">
    <citation type="submission" date="2021-01" db="EMBL/GenBank/DDBJ databases">
        <title>Sequencing the genomes of 1000 actinobacteria strains.</title>
        <authorList>
            <person name="Klenk H.-P."/>
        </authorList>
    </citation>
    <scope>NUCLEOTIDE SEQUENCE [LARGE SCALE GENOMIC DNA]</scope>
    <source>
        <strain evidence="2 3">DSM 18662</strain>
    </source>
</reference>
<gene>
    <name evidence="2" type="ORF">JOE57_000259</name>
</gene>
<organism evidence="2 3">
    <name type="scientific">Microlunatus panaciterrae</name>
    <dbReference type="NCBI Taxonomy" id="400768"/>
    <lineage>
        <taxon>Bacteria</taxon>
        <taxon>Bacillati</taxon>
        <taxon>Actinomycetota</taxon>
        <taxon>Actinomycetes</taxon>
        <taxon>Propionibacteriales</taxon>
        <taxon>Propionibacteriaceae</taxon>
        <taxon>Microlunatus</taxon>
    </lineage>
</organism>
<sequence length="449" mass="48583">MTMTTTLDPVPTAVAAEHGGVAALLDELDAALGRVVAAFESGGLQRESDDALLEVLRRVEAHRNRLALLDHAMVDEVQVRELGLRLMLRHTKGLLMRVLRIPAGEARARVEAAELLRRRTDLNGAPLVSRRPAVAAAQRDGAVSAAQVRVLAECLSDLEWAGLDPDQVAEVETALVADARVFGPAELRTVTEQVTDLLIPDATPPRDDLIRERRCLALHPTRDGSYRLSGLLTAGAGATMWAVLSPLAAPRPEGPEGPDRRSSAQRWHDALADAGDRLLRSGDLPDSGGTPATIIATITIDDLLNRTGHATTADGVRLSAAELLTLASEADLIPAFLSSHGAVLDLGRSRRIANRTLTHALYARDGGCTFPGCEHPAPWCERHHILDWAQGGATALHNMTLLCGYHHREFAAHGWTCRMGPHQLPEWIPPPHVDPQRTPITNHRLVKKK</sequence>